<accession>A0AAV9SX78</accession>
<dbReference type="Proteomes" id="UP001327957">
    <property type="component" value="Unassembled WGS sequence"/>
</dbReference>
<dbReference type="PANTHER" id="PTHR47990">
    <property type="entry name" value="2-OXOGLUTARATE (2OG) AND FE(II)-DEPENDENT OXYGENASE SUPERFAMILY PROTEIN-RELATED"/>
    <property type="match status" value="1"/>
</dbReference>
<dbReference type="InterPro" id="IPR044861">
    <property type="entry name" value="IPNS-like_FE2OG_OXY"/>
</dbReference>
<dbReference type="EMBL" id="JASAOK010000049">
    <property type="protein sequence ID" value="KAK6208589.1"/>
    <property type="molecule type" value="Genomic_DNA"/>
</dbReference>
<protein>
    <recommendedName>
        <fullName evidence="3">Isopenicillin N synthase-like Fe(2+) 2OG dioxygenase domain-containing protein</fullName>
    </recommendedName>
</protein>
<feature type="region of interest" description="Disordered" evidence="2">
    <location>
        <begin position="147"/>
        <end position="168"/>
    </location>
</feature>
<dbReference type="Pfam" id="PF03171">
    <property type="entry name" value="2OG-FeII_Oxy"/>
    <property type="match status" value="1"/>
</dbReference>
<feature type="domain" description="Isopenicillin N synthase-like Fe(2+) 2OG dioxygenase" evidence="3">
    <location>
        <begin position="178"/>
        <end position="245"/>
    </location>
</feature>
<sequence>MTASTHTKPAKLPVVNYERLKARDPTEVQNYIRAATEDGIFFLDLQGPSAKKVLGHLQPLYEAQHNFFSRPSEHKIAYASDIPENGYYKHGDDVETYEISRALEINGKLDLPSDFQAVAKELADVASFSDEALRDLYRLVSTSLSPPSPIAAGDDPKQPGTTNLTLGRSGAPVGTHLIPEHTDSGLLTLLYYEAASLEILQVSTGEWGLVEPVEGLHVIYVGDALSAESNGRIRAAPHRVTQPKENTALVVYLLHPAQSPVSDP</sequence>
<dbReference type="InterPro" id="IPR050231">
    <property type="entry name" value="Iron_ascorbate_oxido_reductase"/>
</dbReference>
<organism evidence="4 5">
    <name type="scientific">Colletotrichum tabaci</name>
    <dbReference type="NCBI Taxonomy" id="1209068"/>
    <lineage>
        <taxon>Eukaryota</taxon>
        <taxon>Fungi</taxon>
        <taxon>Dikarya</taxon>
        <taxon>Ascomycota</taxon>
        <taxon>Pezizomycotina</taxon>
        <taxon>Sordariomycetes</taxon>
        <taxon>Hypocreomycetidae</taxon>
        <taxon>Glomerellales</taxon>
        <taxon>Glomerellaceae</taxon>
        <taxon>Colletotrichum</taxon>
        <taxon>Colletotrichum destructivum species complex</taxon>
    </lineage>
</organism>
<proteinExistence type="inferred from homology"/>
<dbReference type="Gene3D" id="2.60.120.330">
    <property type="entry name" value="B-lactam Antibiotic, Isopenicillin N Synthase, Chain"/>
    <property type="match status" value="1"/>
</dbReference>
<dbReference type="InterPro" id="IPR027443">
    <property type="entry name" value="IPNS-like_sf"/>
</dbReference>
<evidence type="ECO:0000313" key="5">
    <source>
        <dbReference type="Proteomes" id="UP001327957"/>
    </source>
</evidence>
<evidence type="ECO:0000256" key="2">
    <source>
        <dbReference type="SAM" id="MobiDB-lite"/>
    </source>
</evidence>
<gene>
    <name evidence="4" type="ORF">QIS74_12107</name>
</gene>
<comment type="similarity">
    <text evidence="1">Belongs to the iron/ascorbate-dependent oxidoreductase family.</text>
</comment>
<evidence type="ECO:0000259" key="3">
    <source>
        <dbReference type="Pfam" id="PF03171"/>
    </source>
</evidence>
<evidence type="ECO:0000313" key="4">
    <source>
        <dbReference type="EMBL" id="KAK6208589.1"/>
    </source>
</evidence>
<keyword evidence="5" id="KW-1185">Reference proteome</keyword>
<reference evidence="4 5" key="1">
    <citation type="submission" date="2023-04" db="EMBL/GenBank/DDBJ databases">
        <title>Colletotrichum tabacum stain YC1 causing leaf anthracnose on Nicotiana tabacum(L.) cv.</title>
        <authorList>
            <person name="Ji Z."/>
            <person name="Wang M."/>
            <person name="Zhang J."/>
            <person name="Wang N."/>
            <person name="Zhou Z."/>
        </authorList>
    </citation>
    <scope>NUCLEOTIDE SEQUENCE [LARGE SCALE GENOMIC DNA]</scope>
    <source>
        <strain evidence="4 5">YC1</strain>
    </source>
</reference>
<comment type="caution">
    <text evidence="4">The sequence shown here is derived from an EMBL/GenBank/DDBJ whole genome shotgun (WGS) entry which is preliminary data.</text>
</comment>
<dbReference type="SUPFAM" id="SSF51197">
    <property type="entry name" value="Clavaminate synthase-like"/>
    <property type="match status" value="1"/>
</dbReference>
<evidence type="ECO:0000256" key="1">
    <source>
        <dbReference type="ARBA" id="ARBA00008056"/>
    </source>
</evidence>
<name>A0AAV9SX78_9PEZI</name>
<dbReference type="AlphaFoldDB" id="A0AAV9SX78"/>